<comment type="caution">
    <text evidence="2">The sequence shown here is derived from an EMBL/GenBank/DDBJ whole genome shotgun (WGS) entry which is preliminary data.</text>
</comment>
<keyword evidence="3" id="KW-1185">Reference proteome</keyword>
<keyword evidence="1" id="KW-1133">Transmembrane helix</keyword>
<sequence>MWIFNSVCTVAVEVAGFYLAADLIGDDKYAIAALLILTLVVFFVFIAGMLYFAYRRSFWLDGRCLWRRGIVRDREYDLSVARIGLEFSGVGLAGPVVPRLKITAGGEGRSVNLLLCNRDFRYKVLPGEQLLALAAAIGTGRGAETPEASVAARLRQMAEDSGVGGVV</sequence>
<dbReference type="RefSeq" id="WP_156219968.1">
    <property type="nucleotide sequence ID" value="NZ_WOFH01000012.1"/>
</dbReference>
<accession>A0A7K1L8N7</accession>
<organism evidence="2 3">
    <name type="scientific">Actinomadura litoris</name>
    <dbReference type="NCBI Taxonomy" id="2678616"/>
    <lineage>
        <taxon>Bacteria</taxon>
        <taxon>Bacillati</taxon>
        <taxon>Actinomycetota</taxon>
        <taxon>Actinomycetes</taxon>
        <taxon>Streptosporangiales</taxon>
        <taxon>Thermomonosporaceae</taxon>
        <taxon>Actinomadura</taxon>
    </lineage>
</organism>
<proteinExistence type="predicted"/>
<protein>
    <submittedName>
        <fullName evidence="2">Uncharacterized protein</fullName>
    </submittedName>
</protein>
<reference evidence="2 3" key="1">
    <citation type="submission" date="2019-11" db="EMBL/GenBank/DDBJ databases">
        <authorList>
            <person name="Cao P."/>
        </authorList>
    </citation>
    <scope>NUCLEOTIDE SEQUENCE [LARGE SCALE GENOMIC DNA]</scope>
    <source>
        <strain evidence="2 3">NEAU-AAG5</strain>
    </source>
</reference>
<name>A0A7K1L8N7_9ACTN</name>
<dbReference type="Proteomes" id="UP000432015">
    <property type="component" value="Unassembled WGS sequence"/>
</dbReference>
<dbReference type="AlphaFoldDB" id="A0A7K1L8N7"/>
<evidence type="ECO:0000256" key="1">
    <source>
        <dbReference type="SAM" id="Phobius"/>
    </source>
</evidence>
<feature type="transmembrane region" description="Helical" evidence="1">
    <location>
        <begin position="29"/>
        <end position="53"/>
    </location>
</feature>
<keyword evidence="1" id="KW-0812">Transmembrane</keyword>
<evidence type="ECO:0000313" key="3">
    <source>
        <dbReference type="Proteomes" id="UP000432015"/>
    </source>
</evidence>
<evidence type="ECO:0000313" key="2">
    <source>
        <dbReference type="EMBL" id="MUN40789.1"/>
    </source>
</evidence>
<gene>
    <name evidence="2" type="ORF">GNZ18_29910</name>
</gene>
<keyword evidence="1" id="KW-0472">Membrane</keyword>
<dbReference type="EMBL" id="WOFH01000012">
    <property type="protein sequence ID" value="MUN40789.1"/>
    <property type="molecule type" value="Genomic_DNA"/>
</dbReference>